<reference evidence="2" key="1">
    <citation type="submission" date="2021-01" db="EMBL/GenBank/DDBJ databases">
        <title>Modified the classification status of verrucomicrobia.</title>
        <authorList>
            <person name="Feng X."/>
        </authorList>
    </citation>
    <scope>NUCLEOTIDE SEQUENCE</scope>
    <source>
        <strain evidence="2">5K15</strain>
    </source>
</reference>
<dbReference type="Proteomes" id="UP000634206">
    <property type="component" value="Unassembled WGS sequence"/>
</dbReference>
<gene>
    <name evidence="2" type="ORF">JIN83_03130</name>
</gene>
<dbReference type="GO" id="GO:0071966">
    <property type="term" value="P:fungal-type cell wall polysaccharide metabolic process"/>
    <property type="evidence" value="ECO:0007669"/>
    <property type="project" value="TreeGrafter"/>
</dbReference>
<evidence type="ECO:0000313" key="2">
    <source>
        <dbReference type="EMBL" id="MBK1853938.1"/>
    </source>
</evidence>
<dbReference type="Pfam" id="PF11790">
    <property type="entry name" value="Glyco_hydro_cc"/>
    <property type="match status" value="1"/>
</dbReference>
<dbReference type="EMBL" id="JAENIG010000002">
    <property type="protein sequence ID" value="MBK1853938.1"/>
    <property type="molecule type" value="Genomic_DNA"/>
</dbReference>
<dbReference type="AlphaFoldDB" id="A0AAE2S952"/>
<dbReference type="InterPro" id="IPR006311">
    <property type="entry name" value="TAT_signal"/>
</dbReference>
<name>A0AAE2S952_9BACT</name>
<sequence length="266" mass="30215">MIHASSQKTRRQFLKTASLMASGCAAPQLATGLSRDEPSVKKGWSGGNATAHRQVLPHWYYNWTRSGRSGGAGGPEFVPMIKGRKNLGKQTFDVIRAQENITHLLGYNEPERKKQGDLSVEEGLKHWPKLEQLAIEKNLRLGSPAVSNDQGGNQWLEAFMKGAKRKKMKVDFLAIHWYSGTDVKRFDQWLDDLYKKYRLPIWLTEFNGWSGSHKEMADFAIKAFRVLERHRRVERYAYFNKPKGQPGSIWKADGSLSEIGLALQAI</sequence>
<dbReference type="PROSITE" id="PS51318">
    <property type="entry name" value="TAT"/>
    <property type="match status" value="1"/>
</dbReference>
<dbReference type="PANTHER" id="PTHR34154:SF3">
    <property type="entry name" value="ALKALI-SENSITIVE LINKAGE PROTEIN 1"/>
    <property type="match status" value="1"/>
</dbReference>
<protein>
    <recommendedName>
        <fullName evidence="1">Asl1-like glycosyl hydrolase catalytic domain-containing protein</fullName>
    </recommendedName>
</protein>
<comment type="caution">
    <text evidence="2">The sequence shown here is derived from an EMBL/GenBank/DDBJ whole genome shotgun (WGS) entry which is preliminary data.</text>
</comment>
<evidence type="ECO:0000313" key="3">
    <source>
        <dbReference type="Proteomes" id="UP000634206"/>
    </source>
</evidence>
<dbReference type="RefSeq" id="WP_309488546.1">
    <property type="nucleotide sequence ID" value="NZ_JAENIG010000002.1"/>
</dbReference>
<dbReference type="PANTHER" id="PTHR34154">
    <property type="entry name" value="ALKALI-SENSITIVE LINKAGE PROTEIN 1"/>
    <property type="match status" value="1"/>
</dbReference>
<proteinExistence type="predicted"/>
<dbReference type="InterPro" id="IPR017853">
    <property type="entry name" value="GH"/>
</dbReference>
<dbReference type="InterPro" id="IPR024655">
    <property type="entry name" value="Asl1_glyco_hydro_catalytic"/>
</dbReference>
<dbReference type="Gene3D" id="3.20.20.80">
    <property type="entry name" value="Glycosidases"/>
    <property type="match status" value="1"/>
</dbReference>
<evidence type="ECO:0000259" key="1">
    <source>
        <dbReference type="Pfam" id="PF11790"/>
    </source>
</evidence>
<organism evidence="2 3">
    <name type="scientific">Oceaniferula flava</name>
    <dbReference type="NCBI Taxonomy" id="2800421"/>
    <lineage>
        <taxon>Bacteria</taxon>
        <taxon>Pseudomonadati</taxon>
        <taxon>Verrucomicrobiota</taxon>
        <taxon>Verrucomicrobiia</taxon>
        <taxon>Verrucomicrobiales</taxon>
        <taxon>Verrucomicrobiaceae</taxon>
        <taxon>Oceaniferula</taxon>
    </lineage>
</organism>
<dbReference type="InterPro" id="IPR053183">
    <property type="entry name" value="ASL1"/>
</dbReference>
<accession>A0AAE2S952</accession>
<keyword evidence="3" id="KW-1185">Reference proteome</keyword>
<dbReference type="SUPFAM" id="SSF51445">
    <property type="entry name" value="(Trans)glycosidases"/>
    <property type="match status" value="1"/>
</dbReference>
<feature type="domain" description="Asl1-like glycosyl hydrolase catalytic" evidence="1">
    <location>
        <begin position="58"/>
        <end position="260"/>
    </location>
</feature>